<dbReference type="Pfam" id="PF04377">
    <property type="entry name" value="ATE_C"/>
    <property type="match status" value="1"/>
</dbReference>
<keyword evidence="3 5" id="KW-0833">Ubl conjugation pathway</keyword>
<dbReference type="InterPro" id="IPR017137">
    <property type="entry name" value="Arg-tRNA-P_Trfase_1_euk"/>
</dbReference>
<dbReference type="GO" id="GO:0004057">
    <property type="term" value="F:arginyl-tRNA--protein transferase activity"/>
    <property type="evidence" value="ECO:0007669"/>
    <property type="project" value="UniProtKB-EC"/>
</dbReference>
<feature type="domain" description="N-end aminoacyl transferase N-terminal" evidence="7">
    <location>
        <begin position="30"/>
        <end position="99"/>
    </location>
</feature>
<evidence type="ECO:0000313" key="10">
    <source>
        <dbReference type="Proteomes" id="UP000639772"/>
    </source>
</evidence>
<dbReference type="AlphaFoldDB" id="A0A835UNL1"/>
<dbReference type="GO" id="GO:0005737">
    <property type="term" value="C:cytoplasm"/>
    <property type="evidence" value="ECO:0007669"/>
    <property type="project" value="TreeGrafter"/>
</dbReference>
<comment type="catalytic activity">
    <reaction evidence="5">
        <text>an N-terminal L-alpha-aminoacyl-[protein] + L-arginyl-tRNA(Arg) = an N-terminal L-arginyl-L-aminoacyl-[protein] + tRNA(Arg) + H(+)</text>
        <dbReference type="Rhea" id="RHEA:10208"/>
        <dbReference type="Rhea" id="RHEA-COMP:9658"/>
        <dbReference type="Rhea" id="RHEA-COMP:9673"/>
        <dbReference type="Rhea" id="RHEA-COMP:10636"/>
        <dbReference type="Rhea" id="RHEA-COMP:10638"/>
        <dbReference type="ChEBI" id="CHEBI:15378"/>
        <dbReference type="ChEBI" id="CHEBI:78442"/>
        <dbReference type="ChEBI" id="CHEBI:78513"/>
        <dbReference type="ChEBI" id="CHEBI:78597"/>
        <dbReference type="ChEBI" id="CHEBI:83562"/>
        <dbReference type="EC" id="2.3.2.8"/>
    </reaction>
</comment>
<proteinExistence type="inferred from homology"/>
<evidence type="ECO:0000256" key="4">
    <source>
        <dbReference type="ARBA" id="ARBA00023315"/>
    </source>
</evidence>
<gene>
    <name evidence="9" type="ORF">HPP92_017441</name>
</gene>
<organism evidence="9 10">
    <name type="scientific">Vanilla planifolia</name>
    <name type="common">Vanilla</name>
    <dbReference type="NCBI Taxonomy" id="51239"/>
    <lineage>
        <taxon>Eukaryota</taxon>
        <taxon>Viridiplantae</taxon>
        <taxon>Streptophyta</taxon>
        <taxon>Embryophyta</taxon>
        <taxon>Tracheophyta</taxon>
        <taxon>Spermatophyta</taxon>
        <taxon>Magnoliopsida</taxon>
        <taxon>Liliopsida</taxon>
        <taxon>Asparagales</taxon>
        <taxon>Orchidaceae</taxon>
        <taxon>Vanilloideae</taxon>
        <taxon>Vanilleae</taxon>
        <taxon>Vanilla</taxon>
    </lineage>
</organism>
<dbReference type="OrthoDB" id="74183at2759"/>
<name>A0A835UNL1_VANPL</name>
<evidence type="ECO:0000256" key="2">
    <source>
        <dbReference type="ARBA" id="ARBA00022679"/>
    </source>
</evidence>
<protein>
    <recommendedName>
        <fullName evidence="5">Arginyl-tRNA--protein transferase</fullName>
        <ecNumber evidence="5">2.3.2.8</ecNumber>
    </recommendedName>
</protein>
<feature type="domain" description="N-end rule aminoacyl transferase C-terminal" evidence="8">
    <location>
        <begin position="342"/>
        <end position="485"/>
    </location>
</feature>
<dbReference type="Proteomes" id="UP000639772">
    <property type="component" value="Chromosome 9"/>
</dbReference>
<evidence type="ECO:0000256" key="6">
    <source>
        <dbReference type="SAM" id="MobiDB-lite"/>
    </source>
</evidence>
<sequence>MGDGASSSRRGVGRRWGQTVVVDHGRRRTSCGYCRSTGCTSISHGLSLLSIKADDYQDLLDRGWRRSGCFLYKPEMERTCCPSYTIRLKACDFVPSKEQIRVQKRMQRFLDGTLVLRKANEIGVMKSTKCHSFIQNSSASGSSISIGESSCRRNEEHKEHKEEDLLLVLSKVVDDAVSACTEMGDFPSIEPPKAVVKKVKPQSKRKLFEDLLYTSNISFQISALLKRTQPPQEINSKACLSVASQLSMDASPTSVAEKLASSIKWDGESLGLYAKACNGHLNFYASTSQSNTFQASNDEEFKETYEDKSEKKTCYPDGSSSNLSYKKQKLEIRTKRSTFDPEEFALYKRYQIIVHGEIPEKVTEYSYKQFLVDTPIIYIPPTSETRGVPPCGFGSFHQQYVIDGKLVAVGVVDILPRCLSSKYLFWDPDFAFLSLGKYSALQEISWVKDASLHCPSLNFYYLGYYIHSCRKMRYKAAYHPSELLCPLRYEWVPFDIAKPLLDRKSYVVLSDFATQPHAGSSPPLPFISNGEDDKSDSDDSDELLICEISSFDVSNILIDLNGSQLRFKDLQRLSGHIDRRFFHHLELQLKRYARVVGKELCSRMVYSLG</sequence>
<dbReference type="PANTHER" id="PTHR21367">
    <property type="entry name" value="ARGININE-TRNA-PROTEIN TRANSFERASE 1"/>
    <property type="match status" value="1"/>
</dbReference>
<dbReference type="InterPro" id="IPR016181">
    <property type="entry name" value="Acyl_CoA_acyltransferase"/>
</dbReference>
<comment type="similarity">
    <text evidence="1 5">Belongs to the R-transferase family.</text>
</comment>
<dbReference type="PIRSF" id="PIRSF037207">
    <property type="entry name" value="ATE1_euk"/>
    <property type="match status" value="1"/>
</dbReference>
<dbReference type="InterPro" id="IPR007471">
    <property type="entry name" value="N-end_Aminoacyl_Trfase_N"/>
</dbReference>
<keyword evidence="4 5" id="KW-0012">Acyltransferase</keyword>
<dbReference type="InterPro" id="IPR030700">
    <property type="entry name" value="N-end_Aminoacyl_Trfase"/>
</dbReference>
<dbReference type="EMBL" id="JADCNM010000009">
    <property type="protein sequence ID" value="KAG0468113.1"/>
    <property type="molecule type" value="Genomic_DNA"/>
</dbReference>
<evidence type="ECO:0000313" key="9">
    <source>
        <dbReference type="EMBL" id="KAG0468113.1"/>
    </source>
</evidence>
<comment type="function">
    <text evidence="5">Involved in the post-translational conjugation of arginine to the N-terminal aspartate or glutamate of a protein. This arginylation is required for degradation of the protein via the ubiquitin pathway.</text>
</comment>
<accession>A0A835UNL1</accession>
<feature type="region of interest" description="Disordered" evidence="6">
    <location>
        <begin position="516"/>
        <end position="539"/>
    </location>
</feature>
<evidence type="ECO:0000259" key="8">
    <source>
        <dbReference type="Pfam" id="PF04377"/>
    </source>
</evidence>
<comment type="caution">
    <text evidence="9">The sequence shown here is derived from an EMBL/GenBank/DDBJ whole genome shotgun (WGS) entry which is preliminary data.</text>
</comment>
<reference evidence="9 10" key="1">
    <citation type="journal article" date="2020" name="Nat. Food">
        <title>A phased Vanilla planifolia genome enables genetic improvement of flavour and production.</title>
        <authorList>
            <person name="Hasing T."/>
            <person name="Tang H."/>
            <person name="Brym M."/>
            <person name="Khazi F."/>
            <person name="Huang T."/>
            <person name="Chambers A.H."/>
        </authorList>
    </citation>
    <scope>NUCLEOTIDE SEQUENCE [LARGE SCALE GENOMIC DNA]</scope>
    <source>
        <tissue evidence="9">Leaf</tissue>
    </source>
</reference>
<evidence type="ECO:0000259" key="7">
    <source>
        <dbReference type="Pfam" id="PF04376"/>
    </source>
</evidence>
<dbReference type="EC" id="2.3.2.8" evidence="5"/>
<evidence type="ECO:0000256" key="1">
    <source>
        <dbReference type="ARBA" id="ARBA00009991"/>
    </source>
</evidence>
<keyword evidence="2 5" id="KW-0808">Transferase</keyword>
<dbReference type="SUPFAM" id="SSF55729">
    <property type="entry name" value="Acyl-CoA N-acyltransferases (Nat)"/>
    <property type="match status" value="1"/>
</dbReference>
<dbReference type="PANTHER" id="PTHR21367:SF1">
    <property type="entry name" value="ARGINYL-TRNA--PROTEIN TRANSFERASE 1"/>
    <property type="match status" value="1"/>
</dbReference>
<dbReference type="Pfam" id="PF04376">
    <property type="entry name" value="ATE_N"/>
    <property type="match status" value="1"/>
</dbReference>
<evidence type="ECO:0000256" key="3">
    <source>
        <dbReference type="ARBA" id="ARBA00022786"/>
    </source>
</evidence>
<dbReference type="InterPro" id="IPR007472">
    <property type="entry name" value="N-end_Aminoacyl_Trfase_C"/>
</dbReference>
<evidence type="ECO:0000256" key="5">
    <source>
        <dbReference type="PIRNR" id="PIRNR037207"/>
    </source>
</evidence>